<accession>A0ACC4ZZV1</accession>
<proteinExistence type="predicted"/>
<gene>
    <name evidence="1" type="ORF">NS115_03860</name>
</gene>
<evidence type="ECO:0000313" key="2">
    <source>
        <dbReference type="Proteomes" id="UP000074866"/>
    </source>
</evidence>
<sequence>MSFDILNPSQRKSRIDLLSERVRLLEKARKAGSLRSTQLEMLLNDMEELSKLRRVDRGETDLLYFMYEYFSDDRNPGNEGNLIPAGTRLEDAPHFHGELCEILNVVSTNELNARIGWAAPRGHAKSAYLSNMFPVHQICYGLRRYILIISETSDMSKKFIEWISQQLKYNDKLRDDFGELLSQQKQLNDKDNQEAFRTMSGVLVESSAIGKRMRGKRNGNARPDLVICDDLESSTNTNTPELREKNLHWFNSVVMPIGDKSTAFIYMGTIVHGSGLLPTILKRGDFRSRIYSAIISPPEREDLWQEFEDLYRDIEDPDRQDTALSFYHHNRDEMDRGVEVLWPWRWGYAELMLEKINVGSRAFGSEYLNNPIDEESQIFKPSAFTYFDYKDLKDVNGRDLALDYYQFWDIAMGKSNRSDYNAIITLGRDRRTGVLYIVDAWAGKVPAHKALEVAVEKIIEYRPKVFGIEVVAAQFDFYRQLREALTKKGIYNVKLKPITPRSKKEDRIEMLEPLIENGILRFMRHQRLLIEQLEQFPSADHDDLPDALAGCVDLCGTTRRRVFHNKPRGL</sequence>
<protein>
    <submittedName>
        <fullName evidence="1">Uncharacterized protein</fullName>
    </submittedName>
</protein>
<dbReference type="EMBL" id="LDRX01000015">
    <property type="protein sequence ID" value="KTS84472.1"/>
    <property type="molecule type" value="Genomic_DNA"/>
</dbReference>
<keyword evidence="2" id="KW-1185">Reference proteome</keyword>
<dbReference type="Proteomes" id="UP000074866">
    <property type="component" value="Unassembled WGS sequence"/>
</dbReference>
<name>A0ACC4ZZV1_9BACL</name>
<reference evidence="1 2" key="1">
    <citation type="journal article" date="2016" name="Front. Microbiol.">
        <title>Genomic Resource of Rice Seed Associated Bacteria.</title>
        <authorList>
            <person name="Midha S."/>
            <person name="Bansal K."/>
            <person name="Sharma S."/>
            <person name="Kumar N."/>
            <person name="Patil P.P."/>
            <person name="Chaudhry V."/>
            <person name="Patil P.B."/>
        </authorList>
    </citation>
    <scope>NUCLEOTIDE SEQUENCE [LARGE SCALE GENOMIC DNA]</scope>
    <source>
        <strain evidence="1 2">NS115</strain>
    </source>
</reference>
<organism evidence="1 2">
    <name type="scientific">Paenibacillus jamilae</name>
    <dbReference type="NCBI Taxonomy" id="114136"/>
    <lineage>
        <taxon>Bacteria</taxon>
        <taxon>Bacillati</taxon>
        <taxon>Bacillota</taxon>
        <taxon>Bacilli</taxon>
        <taxon>Bacillales</taxon>
        <taxon>Paenibacillaceae</taxon>
        <taxon>Paenibacillus</taxon>
    </lineage>
</organism>
<evidence type="ECO:0000313" key="1">
    <source>
        <dbReference type="EMBL" id="KTS84472.1"/>
    </source>
</evidence>
<comment type="caution">
    <text evidence="1">The sequence shown here is derived from an EMBL/GenBank/DDBJ whole genome shotgun (WGS) entry which is preliminary data.</text>
</comment>